<evidence type="ECO:0000313" key="2">
    <source>
        <dbReference type="Proteomes" id="UP000004994"/>
    </source>
</evidence>
<dbReference type="Gramene" id="Solyc10g039397.1.1">
    <property type="protein sequence ID" value="Solyc10g039397.1.1"/>
    <property type="gene ID" value="Solyc10g039397.1"/>
</dbReference>
<dbReference type="AlphaFoldDB" id="A0A3Q7IDT5"/>
<dbReference type="STRING" id="4081.A0A3Q7IDT5"/>
<reference evidence="1" key="1">
    <citation type="journal article" date="2012" name="Nature">
        <title>The tomato genome sequence provides insights into fleshy fruit evolution.</title>
        <authorList>
            <consortium name="Tomato Genome Consortium"/>
        </authorList>
    </citation>
    <scope>NUCLEOTIDE SEQUENCE [LARGE SCALE GENOMIC DNA]</scope>
    <source>
        <strain evidence="1">cv. Heinz 1706</strain>
    </source>
</reference>
<evidence type="ECO:0000313" key="1">
    <source>
        <dbReference type="EnsemblPlants" id="Solyc10g039397.1.1"/>
    </source>
</evidence>
<protein>
    <recommendedName>
        <fullName evidence="3">Reverse transcriptase Ty1/copia-type domain-containing protein</fullName>
    </recommendedName>
</protein>
<dbReference type="PANTHER" id="PTHR11439:SF484">
    <property type="entry name" value="REVERSE TRANSCRIPTASE TY1_COPIA-TYPE DOMAIN-CONTAINING PROTEIN"/>
    <property type="match status" value="1"/>
</dbReference>
<dbReference type="PANTHER" id="PTHR11439">
    <property type="entry name" value="GAG-POL-RELATED RETROTRANSPOSON"/>
    <property type="match status" value="1"/>
</dbReference>
<keyword evidence="2" id="KW-1185">Reference proteome</keyword>
<dbReference type="InParanoid" id="A0A3Q7IDT5"/>
<evidence type="ECO:0008006" key="3">
    <source>
        <dbReference type="Google" id="ProtNLM"/>
    </source>
</evidence>
<sequence length="275" mass="31420">MSSFDIAQTKDLGRFKYFLGIEVAQSRSGIYALDILEETRMMGYRPIDTPMDPNIKFLPGQRENLVILKVTRPDISFPRSVVSQFMTSHCDSHWEAVVRILRYIKSAPDKRLLFEDQGYEHITGYTNADWAGSTSERRSTAGYCVLVGGHLVSWKSMKQNVVAQSNAESEHQAMATATCELIPIDPFSISSNNMIGILSNSKQIWEIRLKSKYGYLSLTACLGLQIPKHSSKRVERAHKKQEEKHVIIQSGQQNHMLTVKDNYHMLYCFDHWQKA</sequence>
<dbReference type="CDD" id="cd09272">
    <property type="entry name" value="RNase_HI_RT_Ty1"/>
    <property type="match status" value="1"/>
</dbReference>
<dbReference type="Proteomes" id="UP000004994">
    <property type="component" value="Chromosome 10"/>
</dbReference>
<dbReference type="EnsemblPlants" id="Solyc10g039397.1.1">
    <property type="protein sequence ID" value="Solyc10g039397.1.1"/>
    <property type="gene ID" value="Solyc10g039397.1"/>
</dbReference>
<organism evidence="1">
    <name type="scientific">Solanum lycopersicum</name>
    <name type="common">Tomato</name>
    <name type="synonym">Lycopersicon esculentum</name>
    <dbReference type="NCBI Taxonomy" id="4081"/>
    <lineage>
        <taxon>Eukaryota</taxon>
        <taxon>Viridiplantae</taxon>
        <taxon>Streptophyta</taxon>
        <taxon>Embryophyta</taxon>
        <taxon>Tracheophyta</taxon>
        <taxon>Spermatophyta</taxon>
        <taxon>Magnoliopsida</taxon>
        <taxon>eudicotyledons</taxon>
        <taxon>Gunneridae</taxon>
        <taxon>Pentapetalae</taxon>
        <taxon>asterids</taxon>
        <taxon>lamiids</taxon>
        <taxon>Solanales</taxon>
        <taxon>Solanaceae</taxon>
        <taxon>Solanoideae</taxon>
        <taxon>Solaneae</taxon>
        <taxon>Solanum</taxon>
        <taxon>Solanum subgen. Lycopersicon</taxon>
    </lineage>
</organism>
<proteinExistence type="predicted"/>
<accession>A0A3Q7IDT5</accession>
<reference evidence="1" key="2">
    <citation type="submission" date="2019-01" db="UniProtKB">
        <authorList>
            <consortium name="EnsemblPlants"/>
        </authorList>
    </citation>
    <scope>IDENTIFICATION</scope>
    <source>
        <strain evidence="1">cv. Heinz 1706</strain>
    </source>
</reference>
<name>A0A3Q7IDT5_SOLLC</name>